<feature type="transmembrane region" description="Helical" evidence="2">
    <location>
        <begin position="127"/>
        <end position="148"/>
    </location>
</feature>
<feature type="transmembrane region" description="Helical" evidence="2">
    <location>
        <begin position="23"/>
        <end position="43"/>
    </location>
</feature>
<gene>
    <name evidence="4" type="ORF">M408DRAFT_327639</name>
</gene>
<accession>A0A0C2XR54</accession>
<evidence type="ECO:0000313" key="5">
    <source>
        <dbReference type="Proteomes" id="UP000054097"/>
    </source>
</evidence>
<dbReference type="AlphaFoldDB" id="A0A0C2XR54"/>
<evidence type="ECO:0000256" key="1">
    <source>
        <dbReference type="SAM" id="MobiDB-lite"/>
    </source>
</evidence>
<dbReference type="Pfam" id="PF20151">
    <property type="entry name" value="DUF6533"/>
    <property type="match status" value="1"/>
</dbReference>
<feature type="region of interest" description="Disordered" evidence="1">
    <location>
        <begin position="333"/>
        <end position="375"/>
    </location>
</feature>
<feature type="transmembrane region" description="Helical" evidence="2">
    <location>
        <begin position="178"/>
        <end position="199"/>
    </location>
</feature>
<sequence>MSALEIQALGGQNLLKVAQDVNASRWVSAAALTILIYDTLLTLGDEVRLIWPKKLSLIKILTNVNRIAALGFIFLNTQHLAAVNRSFSNDFCEKLLISTAIGALICFAMSNWILLARTKALLGESRILNYGLALYYIGTYSLTTALVMHTSVSLPGSIFYSKTLRVCGIAFRPSTMGYIWLPSVIFETTVFMLTIVKLYQKARQTSHVGSTLLVILYRDGVCYYFIMIALRIFNFLSWLVFPVSLTLIGVFILWSVMTIAVTRLQLNLLRAVEPGASSSVSFLTRKSKFGVPYFSTGGTRNHRIHTIEVTTTTTQHRDYPPTAEFFQLRSIGEPRKQDPDASSRKDRSRSRGRDLARFSKNESTPDLEAQGSSGMRAVLNSRGRVVLKEVDTVEIAKWETARSRERLV</sequence>
<organism evidence="4 5">
    <name type="scientific">Serendipita vermifera MAFF 305830</name>
    <dbReference type="NCBI Taxonomy" id="933852"/>
    <lineage>
        <taxon>Eukaryota</taxon>
        <taxon>Fungi</taxon>
        <taxon>Dikarya</taxon>
        <taxon>Basidiomycota</taxon>
        <taxon>Agaricomycotina</taxon>
        <taxon>Agaricomycetes</taxon>
        <taxon>Sebacinales</taxon>
        <taxon>Serendipitaceae</taxon>
        <taxon>Serendipita</taxon>
    </lineage>
</organism>
<dbReference type="STRING" id="933852.A0A0C2XR54"/>
<dbReference type="Proteomes" id="UP000054097">
    <property type="component" value="Unassembled WGS sequence"/>
</dbReference>
<dbReference type="EMBL" id="KN824282">
    <property type="protein sequence ID" value="KIM31427.1"/>
    <property type="molecule type" value="Genomic_DNA"/>
</dbReference>
<dbReference type="OrthoDB" id="2958007at2759"/>
<feature type="transmembrane region" description="Helical" evidence="2">
    <location>
        <begin position="211"/>
        <end position="233"/>
    </location>
</feature>
<feature type="compositionally biased region" description="Basic and acidic residues" evidence="1">
    <location>
        <begin position="333"/>
        <end position="360"/>
    </location>
</feature>
<evidence type="ECO:0000259" key="3">
    <source>
        <dbReference type="Pfam" id="PF20151"/>
    </source>
</evidence>
<keyword evidence="2" id="KW-0472">Membrane</keyword>
<keyword evidence="5" id="KW-1185">Reference proteome</keyword>
<feature type="transmembrane region" description="Helical" evidence="2">
    <location>
        <begin position="239"/>
        <end position="261"/>
    </location>
</feature>
<dbReference type="InterPro" id="IPR045340">
    <property type="entry name" value="DUF6533"/>
</dbReference>
<reference evidence="5" key="2">
    <citation type="submission" date="2015-01" db="EMBL/GenBank/DDBJ databases">
        <title>Evolutionary Origins and Diversification of the Mycorrhizal Mutualists.</title>
        <authorList>
            <consortium name="DOE Joint Genome Institute"/>
            <consortium name="Mycorrhizal Genomics Consortium"/>
            <person name="Kohler A."/>
            <person name="Kuo A."/>
            <person name="Nagy L.G."/>
            <person name="Floudas D."/>
            <person name="Copeland A."/>
            <person name="Barry K.W."/>
            <person name="Cichocki N."/>
            <person name="Veneault-Fourrey C."/>
            <person name="LaButti K."/>
            <person name="Lindquist E.A."/>
            <person name="Lipzen A."/>
            <person name="Lundell T."/>
            <person name="Morin E."/>
            <person name="Murat C."/>
            <person name="Riley R."/>
            <person name="Ohm R."/>
            <person name="Sun H."/>
            <person name="Tunlid A."/>
            <person name="Henrissat B."/>
            <person name="Grigoriev I.V."/>
            <person name="Hibbett D.S."/>
            <person name="Martin F."/>
        </authorList>
    </citation>
    <scope>NUCLEOTIDE SEQUENCE [LARGE SCALE GENOMIC DNA]</scope>
    <source>
        <strain evidence="5">MAFF 305830</strain>
    </source>
</reference>
<protein>
    <recommendedName>
        <fullName evidence="3">DUF6533 domain-containing protein</fullName>
    </recommendedName>
</protein>
<proteinExistence type="predicted"/>
<dbReference type="HOGENOM" id="CLU_035509_1_3_1"/>
<evidence type="ECO:0000313" key="4">
    <source>
        <dbReference type="EMBL" id="KIM31427.1"/>
    </source>
</evidence>
<feature type="transmembrane region" description="Helical" evidence="2">
    <location>
        <begin position="95"/>
        <end position="115"/>
    </location>
</feature>
<feature type="domain" description="DUF6533" evidence="3">
    <location>
        <begin position="27"/>
        <end position="70"/>
    </location>
</feature>
<name>A0A0C2XR54_SERVB</name>
<keyword evidence="2" id="KW-1133">Transmembrane helix</keyword>
<keyword evidence="2" id="KW-0812">Transmembrane</keyword>
<evidence type="ECO:0000256" key="2">
    <source>
        <dbReference type="SAM" id="Phobius"/>
    </source>
</evidence>
<reference evidence="4 5" key="1">
    <citation type="submission" date="2014-04" db="EMBL/GenBank/DDBJ databases">
        <authorList>
            <consortium name="DOE Joint Genome Institute"/>
            <person name="Kuo A."/>
            <person name="Zuccaro A."/>
            <person name="Kohler A."/>
            <person name="Nagy L.G."/>
            <person name="Floudas D."/>
            <person name="Copeland A."/>
            <person name="Barry K.W."/>
            <person name="Cichocki N."/>
            <person name="Veneault-Fourrey C."/>
            <person name="LaButti K."/>
            <person name="Lindquist E.A."/>
            <person name="Lipzen A."/>
            <person name="Lundell T."/>
            <person name="Morin E."/>
            <person name="Murat C."/>
            <person name="Sun H."/>
            <person name="Tunlid A."/>
            <person name="Henrissat B."/>
            <person name="Grigoriev I.V."/>
            <person name="Hibbett D.S."/>
            <person name="Martin F."/>
            <person name="Nordberg H.P."/>
            <person name="Cantor M.N."/>
            <person name="Hua S.X."/>
        </authorList>
    </citation>
    <scope>NUCLEOTIDE SEQUENCE [LARGE SCALE GENOMIC DNA]</scope>
    <source>
        <strain evidence="4 5">MAFF 305830</strain>
    </source>
</reference>